<proteinExistence type="predicted"/>
<dbReference type="RefSeq" id="WP_073153573.1">
    <property type="nucleotide sequence ID" value="NZ_FQYY01000012.1"/>
</dbReference>
<accession>A0A1M6HIG4</accession>
<dbReference type="AlphaFoldDB" id="A0A1M6HIG4"/>
<dbReference type="OrthoDB" id="1404627at2"/>
<dbReference type="InterPro" id="IPR043766">
    <property type="entry name" value="BfmA-like"/>
</dbReference>
<sequence length="344" mass="40080">MYITITPQKLGSHYLQSAGDFVDYLEKENQGKNQNEMEAFFDPYDDKISAEEVKVSIDQNTAKLKKKEPKFYSITINPSARELAHIADKPSALKAYTRSLMENYAKAFHREIEGRKITKDDILYFAKLEHQRRYKGTDSAVRENRPYIQKIARLQHEMVLIKKGEMEGSIQTKQQSIQELQQKAPHQQQGKMIEEGMIKEGDQRHIHVLVSRKDRSNRYSLSPGSRYKASTTILHGKELKRGFDRDQFFKAAEEVFDRKFQYRRNYVESYQARNTFLKHPERYFKQLLRLPAPEKKIAFQLLKERGVKFPLTTIPLTSSQLAGKIMAKLKKGFTKAIHSGSIEL</sequence>
<name>A0A1M6HIG4_9FLAO</name>
<evidence type="ECO:0000313" key="2">
    <source>
        <dbReference type="Proteomes" id="UP000184225"/>
    </source>
</evidence>
<dbReference type="EMBL" id="FQYY01000012">
    <property type="protein sequence ID" value="SHJ21973.1"/>
    <property type="molecule type" value="Genomic_DNA"/>
</dbReference>
<dbReference type="InterPro" id="IPR048098">
    <property type="entry name" value="MobB"/>
</dbReference>
<reference evidence="1 2" key="1">
    <citation type="submission" date="2016-11" db="EMBL/GenBank/DDBJ databases">
        <authorList>
            <person name="Jaros S."/>
            <person name="Januszkiewicz K."/>
            <person name="Wedrychowicz H."/>
        </authorList>
    </citation>
    <scope>NUCLEOTIDE SEQUENCE [LARGE SCALE GENOMIC DNA]</scope>
    <source>
        <strain evidence="1 2">DSM 21425</strain>
    </source>
</reference>
<dbReference type="NCBIfam" id="NF041495">
    <property type="entry name" value="MobB_relaxase"/>
    <property type="match status" value="1"/>
</dbReference>
<evidence type="ECO:0008006" key="3">
    <source>
        <dbReference type="Google" id="ProtNLM"/>
    </source>
</evidence>
<dbReference type="Pfam" id="PF18976">
    <property type="entry name" value="DUF5712"/>
    <property type="match status" value="1"/>
</dbReference>
<dbReference type="Proteomes" id="UP000184225">
    <property type="component" value="Unassembled WGS sequence"/>
</dbReference>
<keyword evidence="2" id="KW-1185">Reference proteome</keyword>
<evidence type="ECO:0000313" key="1">
    <source>
        <dbReference type="EMBL" id="SHJ21973.1"/>
    </source>
</evidence>
<protein>
    <recommendedName>
        <fullName evidence="3">Mobilization protein</fullName>
    </recommendedName>
</protein>
<gene>
    <name evidence="1" type="ORF">SAMN04488096_1122</name>
</gene>
<organism evidence="1 2">
    <name type="scientific">Mesonia phycicola</name>
    <dbReference type="NCBI Taxonomy" id="579105"/>
    <lineage>
        <taxon>Bacteria</taxon>
        <taxon>Pseudomonadati</taxon>
        <taxon>Bacteroidota</taxon>
        <taxon>Flavobacteriia</taxon>
        <taxon>Flavobacteriales</taxon>
        <taxon>Flavobacteriaceae</taxon>
        <taxon>Mesonia</taxon>
    </lineage>
</organism>
<dbReference type="STRING" id="579105.SAMN04488096_1122"/>